<dbReference type="SUPFAM" id="SSF51126">
    <property type="entry name" value="Pectin lyase-like"/>
    <property type="match status" value="1"/>
</dbReference>
<evidence type="ECO:0000313" key="3">
    <source>
        <dbReference type="EMBL" id="MBW7452527.1"/>
    </source>
</evidence>
<organism evidence="3 4">
    <name type="scientific">Paenibacillus sepulcri</name>
    <dbReference type="NCBI Taxonomy" id="359917"/>
    <lineage>
        <taxon>Bacteria</taxon>
        <taxon>Bacillati</taxon>
        <taxon>Bacillota</taxon>
        <taxon>Bacilli</taxon>
        <taxon>Bacillales</taxon>
        <taxon>Paenibacillaceae</taxon>
        <taxon>Paenibacillus</taxon>
    </lineage>
</organism>
<dbReference type="InterPro" id="IPR022441">
    <property type="entry name" value="Para_beta_helix_rpt-2"/>
</dbReference>
<accession>A0ABS7BV55</accession>
<gene>
    <name evidence="3" type="ORF">K0U00_00540</name>
</gene>
<reference evidence="3 4" key="1">
    <citation type="submission" date="2021-07" db="EMBL/GenBank/DDBJ databases">
        <title>Paenibacillus radiodurans sp. nov., isolated from the southeastern edge of Tengger Desert.</title>
        <authorList>
            <person name="Zhang G."/>
        </authorList>
    </citation>
    <scope>NUCLEOTIDE SEQUENCE [LARGE SCALE GENOMIC DNA]</scope>
    <source>
        <strain evidence="3 4">CCM 7311</strain>
    </source>
</reference>
<dbReference type="Proteomes" id="UP001519887">
    <property type="component" value="Unassembled WGS sequence"/>
</dbReference>
<dbReference type="InterPro" id="IPR006626">
    <property type="entry name" value="PbH1"/>
</dbReference>
<evidence type="ECO:0000313" key="4">
    <source>
        <dbReference type="Proteomes" id="UP001519887"/>
    </source>
</evidence>
<evidence type="ECO:0000259" key="2">
    <source>
        <dbReference type="Pfam" id="PF13229"/>
    </source>
</evidence>
<keyword evidence="1" id="KW-1133">Transmembrane helix</keyword>
<protein>
    <submittedName>
        <fullName evidence="3">Right-handed parallel beta-helix repeat-containing protein</fullName>
    </submittedName>
</protein>
<dbReference type="EMBL" id="JAHZIK010000004">
    <property type="protein sequence ID" value="MBW7452527.1"/>
    <property type="molecule type" value="Genomic_DNA"/>
</dbReference>
<dbReference type="Pfam" id="PF13229">
    <property type="entry name" value="Beta_helix"/>
    <property type="match status" value="1"/>
</dbReference>
<dbReference type="NCBIfam" id="TIGR03804">
    <property type="entry name" value="para_beta_helix"/>
    <property type="match status" value="1"/>
</dbReference>
<name>A0ABS7BV55_9BACL</name>
<feature type="transmembrane region" description="Helical" evidence="1">
    <location>
        <begin position="42"/>
        <end position="62"/>
    </location>
</feature>
<comment type="caution">
    <text evidence="3">The sequence shown here is derived from an EMBL/GenBank/DDBJ whole genome shotgun (WGS) entry which is preliminary data.</text>
</comment>
<dbReference type="InterPro" id="IPR012334">
    <property type="entry name" value="Pectin_lyas_fold"/>
</dbReference>
<dbReference type="Gene3D" id="2.160.20.10">
    <property type="entry name" value="Single-stranded right-handed beta-helix, Pectin lyase-like"/>
    <property type="match status" value="1"/>
</dbReference>
<keyword evidence="1" id="KW-0812">Transmembrane</keyword>
<feature type="domain" description="Right handed beta helix" evidence="2">
    <location>
        <begin position="190"/>
        <end position="328"/>
    </location>
</feature>
<dbReference type="InterPro" id="IPR039448">
    <property type="entry name" value="Beta_helix"/>
</dbReference>
<proteinExistence type="predicted"/>
<sequence>MKSNRFLMRINLLSGFPAVVINTLPDSIVLERRVLQAKRKAALLYLFLLAIVCMPLIANSLGTNLTSPPLHTNPSANDSNLAASAEPVRNDTPKIQRMIDQAPSGGKIVIPPGVYYINKNPEHVVYTDYGKSYSALKISKPITIIMNDVIFRTKTNDAYGVFWIFETSDVHLKGGRFTGDALPTDGSYASRIAVLVQESEDCLIENMTMKNFSQGVNLYKSNKSTVRHVVTEYNKGSGIISIRSKNSIISSNTISNSGDGHLSLYGGGEYNTVSNNTVSENRAGKSDQQGITLEAEKYSMIKGNTVTGFYYGIDIKNDSRYCNITQNTATNNRYNIALRLGDPNSKQLPSHNIIIFKNNAMDPRKGGPNAGIYVSYAGGGHIIQGNTTNIGKLIYGSTVIEEDMRNKFVNFASNILK</sequence>
<keyword evidence="4" id="KW-1185">Reference proteome</keyword>
<dbReference type="InterPro" id="IPR011050">
    <property type="entry name" value="Pectin_lyase_fold/virulence"/>
</dbReference>
<evidence type="ECO:0000256" key="1">
    <source>
        <dbReference type="SAM" id="Phobius"/>
    </source>
</evidence>
<dbReference type="RefSeq" id="WP_210038273.1">
    <property type="nucleotide sequence ID" value="NZ_JBHLVU010000022.1"/>
</dbReference>
<keyword evidence="1" id="KW-0472">Membrane</keyword>
<dbReference type="SMART" id="SM00710">
    <property type="entry name" value="PbH1"/>
    <property type="match status" value="7"/>
</dbReference>